<dbReference type="Gene3D" id="3.30.460.20">
    <property type="entry name" value="CorA soluble domain-like"/>
    <property type="match status" value="1"/>
</dbReference>
<dbReference type="GO" id="GO:0015095">
    <property type="term" value="F:magnesium ion transmembrane transporter activity"/>
    <property type="evidence" value="ECO:0007669"/>
    <property type="project" value="UniProtKB-UniRule"/>
</dbReference>
<accession>A0A5C6RGJ4</accession>
<proteinExistence type="inferred from homology"/>
<keyword evidence="3 8" id="KW-0813">Transport</keyword>
<dbReference type="AlphaFoldDB" id="A0A5C6RGJ4"/>
<evidence type="ECO:0000256" key="9">
    <source>
        <dbReference type="SAM" id="MobiDB-lite"/>
    </source>
</evidence>
<dbReference type="GO" id="GO:0050897">
    <property type="term" value="F:cobalt ion binding"/>
    <property type="evidence" value="ECO:0007669"/>
    <property type="project" value="TreeGrafter"/>
</dbReference>
<dbReference type="NCBIfam" id="TIGR00383">
    <property type="entry name" value="corA"/>
    <property type="match status" value="1"/>
</dbReference>
<evidence type="ECO:0000256" key="8">
    <source>
        <dbReference type="RuleBase" id="RU362010"/>
    </source>
</evidence>
<keyword evidence="8" id="KW-0406">Ion transport</keyword>
<reference evidence="10 11" key="1">
    <citation type="submission" date="2019-08" db="EMBL/GenBank/DDBJ databases">
        <title>Genome of Phaeodactylibacter luteus.</title>
        <authorList>
            <person name="Bowman J.P."/>
        </authorList>
    </citation>
    <scope>NUCLEOTIDE SEQUENCE [LARGE SCALE GENOMIC DNA]</scope>
    <source>
        <strain evidence="10 11">KCTC 42180</strain>
    </source>
</reference>
<organism evidence="10 11">
    <name type="scientific">Phaeodactylibacter luteus</name>
    <dbReference type="NCBI Taxonomy" id="1564516"/>
    <lineage>
        <taxon>Bacteria</taxon>
        <taxon>Pseudomonadati</taxon>
        <taxon>Bacteroidota</taxon>
        <taxon>Saprospiria</taxon>
        <taxon>Saprospirales</taxon>
        <taxon>Haliscomenobacteraceae</taxon>
        <taxon>Phaeodactylibacter</taxon>
    </lineage>
</organism>
<keyword evidence="4 8" id="KW-1003">Cell membrane</keyword>
<dbReference type="EMBL" id="VOOR01000054">
    <property type="protein sequence ID" value="TXB61558.1"/>
    <property type="molecule type" value="Genomic_DNA"/>
</dbReference>
<dbReference type="FunFam" id="1.20.58.340:FF:000012">
    <property type="entry name" value="Magnesium transport protein CorA"/>
    <property type="match status" value="1"/>
</dbReference>
<feature type="transmembrane region" description="Helical" evidence="8">
    <location>
        <begin position="339"/>
        <end position="359"/>
    </location>
</feature>
<dbReference type="PANTHER" id="PTHR46494">
    <property type="entry name" value="CORA FAMILY METAL ION TRANSPORTER (EUROFUNG)"/>
    <property type="match status" value="1"/>
</dbReference>
<feature type="transmembrane region" description="Helical" evidence="8">
    <location>
        <begin position="307"/>
        <end position="327"/>
    </location>
</feature>
<keyword evidence="11" id="KW-1185">Reference proteome</keyword>
<dbReference type="PANTHER" id="PTHR46494:SF1">
    <property type="entry name" value="CORA FAMILY METAL ION TRANSPORTER (EUROFUNG)"/>
    <property type="match status" value="1"/>
</dbReference>
<gene>
    <name evidence="8 10" type="primary">corA</name>
    <name evidence="10" type="ORF">FRY97_18610</name>
</gene>
<sequence>MSLTKLAKHNPVSRAVSKRKRKNTGLAPGSLVFTGTKHLEEAAVTLTEYHAEGVIYEQSSLGQLPTPHEGGFIRWYDIRGLHHVPLIQELGDLYNIHPLVLEDILDTQQRPKFEEYDNGLFLIVRALSLNAQEQRVETEQVGIFAGEGFVLSFQENETDLFSGVRDRIRSGRGKIKKRKADYLAYALADNIVDHYYVLLDQLDVMLDGLEEEILSDANRSTKGRIHSLKLQSITLRKSVAPLREAIGQFSRSDSAFIDEGTEVFIRDLHDHSVQVMDGIDTFRDMISGLYDLYLSEISFKMNSIMQVLTIISTIFIPLTFLAGIYGMNFDHMPELHWRYSYYVLWAVMALISAALIYYFRRRNWL</sequence>
<keyword evidence="6 8" id="KW-1133">Transmembrane helix</keyword>
<evidence type="ECO:0000256" key="6">
    <source>
        <dbReference type="ARBA" id="ARBA00022989"/>
    </source>
</evidence>
<evidence type="ECO:0000256" key="2">
    <source>
        <dbReference type="ARBA" id="ARBA00009765"/>
    </source>
</evidence>
<evidence type="ECO:0000256" key="7">
    <source>
        <dbReference type="ARBA" id="ARBA00023136"/>
    </source>
</evidence>
<evidence type="ECO:0000256" key="5">
    <source>
        <dbReference type="ARBA" id="ARBA00022692"/>
    </source>
</evidence>
<evidence type="ECO:0000256" key="1">
    <source>
        <dbReference type="ARBA" id="ARBA00004651"/>
    </source>
</evidence>
<evidence type="ECO:0000256" key="4">
    <source>
        <dbReference type="ARBA" id="ARBA00022475"/>
    </source>
</evidence>
<dbReference type="Proteomes" id="UP000321580">
    <property type="component" value="Unassembled WGS sequence"/>
</dbReference>
<comment type="caution">
    <text evidence="10">The sequence shown here is derived from an EMBL/GenBank/DDBJ whole genome shotgun (WGS) entry which is preliminary data.</text>
</comment>
<dbReference type="InterPro" id="IPR045861">
    <property type="entry name" value="CorA_cytoplasmic_dom"/>
</dbReference>
<comment type="similarity">
    <text evidence="2 8">Belongs to the CorA metal ion transporter (MIT) (TC 1.A.35) family.</text>
</comment>
<comment type="subcellular location">
    <subcellularLocation>
        <location evidence="1">Cell membrane</location>
        <topology evidence="1">Multi-pass membrane protein</topology>
    </subcellularLocation>
    <subcellularLocation>
        <location evidence="8">Membrane</location>
        <topology evidence="8">Multi-pass membrane protein</topology>
    </subcellularLocation>
</comment>
<protein>
    <recommendedName>
        <fullName evidence="8">Magnesium transport protein CorA</fullName>
    </recommendedName>
</protein>
<keyword evidence="8" id="KW-0460">Magnesium</keyword>
<dbReference type="SUPFAM" id="SSF143865">
    <property type="entry name" value="CorA soluble domain-like"/>
    <property type="match status" value="1"/>
</dbReference>
<evidence type="ECO:0000313" key="11">
    <source>
        <dbReference type="Proteomes" id="UP000321580"/>
    </source>
</evidence>
<feature type="region of interest" description="Disordered" evidence="9">
    <location>
        <begin position="1"/>
        <end position="21"/>
    </location>
</feature>
<dbReference type="GO" id="GO:0015087">
    <property type="term" value="F:cobalt ion transmembrane transporter activity"/>
    <property type="evidence" value="ECO:0007669"/>
    <property type="project" value="UniProtKB-UniRule"/>
</dbReference>
<name>A0A5C6RGJ4_9BACT</name>
<evidence type="ECO:0000313" key="10">
    <source>
        <dbReference type="EMBL" id="TXB61558.1"/>
    </source>
</evidence>
<dbReference type="InterPro" id="IPR045863">
    <property type="entry name" value="CorA_TM1_TM2"/>
</dbReference>
<keyword evidence="5 8" id="KW-0812">Transmembrane</keyword>
<dbReference type="CDD" id="cd12828">
    <property type="entry name" value="TmCorA-like_1"/>
    <property type="match status" value="1"/>
</dbReference>
<dbReference type="RefSeq" id="WP_147169079.1">
    <property type="nucleotide sequence ID" value="NZ_VOOR01000054.1"/>
</dbReference>
<keyword evidence="7 8" id="KW-0472">Membrane</keyword>
<dbReference type="Pfam" id="PF01544">
    <property type="entry name" value="CorA"/>
    <property type="match status" value="1"/>
</dbReference>
<dbReference type="InterPro" id="IPR002523">
    <property type="entry name" value="MgTranspt_CorA/ZnTranspt_ZntB"/>
</dbReference>
<dbReference type="Gene3D" id="1.20.58.340">
    <property type="entry name" value="Magnesium transport protein CorA, transmembrane region"/>
    <property type="match status" value="2"/>
</dbReference>
<dbReference type="InterPro" id="IPR004488">
    <property type="entry name" value="Mg/Co-transport_prot_CorA"/>
</dbReference>
<dbReference type="GO" id="GO:0000287">
    <property type="term" value="F:magnesium ion binding"/>
    <property type="evidence" value="ECO:0007669"/>
    <property type="project" value="TreeGrafter"/>
</dbReference>
<dbReference type="GO" id="GO:0005886">
    <property type="term" value="C:plasma membrane"/>
    <property type="evidence" value="ECO:0007669"/>
    <property type="project" value="UniProtKB-SubCell"/>
</dbReference>
<dbReference type="OrthoDB" id="9803416at2"/>
<comment type="function">
    <text evidence="8">Mediates influx of magnesium ions.</text>
</comment>
<dbReference type="SUPFAM" id="SSF144083">
    <property type="entry name" value="Magnesium transport protein CorA, transmembrane region"/>
    <property type="match status" value="1"/>
</dbReference>
<evidence type="ECO:0000256" key="3">
    <source>
        <dbReference type="ARBA" id="ARBA00022448"/>
    </source>
</evidence>